<protein>
    <submittedName>
        <fullName evidence="1">Uncharacterized protein</fullName>
    </submittedName>
</protein>
<accession>A0AAW3V954</accession>
<comment type="caution">
    <text evidence="1">The sequence shown here is derived from an EMBL/GenBank/DDBJ whole genome shotgun (WGS) entry which is preliminary data.</text>
</comment>
<organism evidence="1 2">
    <name type="scientific">Paraburkholderia fungorum</name>
    <dbReference type="NCBI Taxonomy" id="134537"/>
    <lineage>
        <taxon>Bacteria</taxon>
        <taxon>Pseudomonadati</taxon>
        <taxon>Pseudomonadota</taxon>
        <taxon>Betaproteobacteria</taxon>
        <taxon>Burkholderiales</taxon>
        <taxon>Burkholderiaceae</taxon>
        <taxon>Paraburkholderia</taxon>
    </lineage>
</organism>
<name>A0AAW3V954_9BURK</name>
<sequence length="46" mass="4800">MLTVYDDVDVLVLDPVADEAVVLDARAVDAELEVDAVDEGAVCAVP</sequence>
<dbReference type="AlphaFoldDB" id="A0AAW3V954"/>
<evidence type="ECO:0000313" key="1">
    <source>
        <dbReference type="EMBL" id="MBB6207463.1"/>
    </source>
</evidence>
<evidence type="ECO:0000313" key="2">
    <source>
        <dbReference type="Proteomes" id="UP000518681"/>
    </source>
</evidence>
<dbReference type="Proteomes" id="UP000518681">
    <property type="component" value="Unassembled WGS sequence"/>
</dbReference>
<proteinExistence type="predicted"/>
<dbReference type="RefSeq" id="WP_183804498.1">
    <property type="nucleotide sequence ID" value="NZ_CP099623.1"/>
</dbReference>
<dbReference type="EMBL" id="JACIIK010000026">
    <property type="protein sequence ID" value="MBB6207463.1"/>
    <property type="molecule type" value="Genomic_DNA"/>
</dbReference>
<gene>
    <name evidence="1" type="ORF">GGD69_008372</name>
</gene>
<reference evidence="1 2" key="1">
    <citation type="submission" date="2020-08" db="EMBL/GenBank/DDBJ databases">
        <title>Genomic Encyclopedia of Type Strains, Phase IV (KMG-V): Genome sequencing to study the core and pangenomes of soil and plant-associated prokaryotes.</title>
        <authorList>
            <person name="Whitman W."/>
        </authorList>
    </citation>
    <scope>NUCLEOTIDE SEQUENCE [LARGE SCALE GENOMIC DNA]</scope>
    <source>
        <strain evidence="1 2">SEMIA 4013</strain>
    </source>
</reference>